<dbReference type="AlphaFoldDB" id="A0A2U3RJ50"/>
<protein>
    <recommendedName>
        <fullName evidence="1">PRANC domain-containing protein</fullName>
    </recommendedName>
</protein>
<organism evidence="2 3">
    <name type="scientific">Orientia tsutsugamushi</name>
    <name type="common">Rickettsia tsutsugamushi</name>
    <dbReference type="NCBI Taxonomy" id="784"/>
    <lineage>
        <taxon>Bacteria</taxon>
        <taxon>Pseudomonadati</taxon>
        <taxon>Pseudomonadota</taxon>
        <taxon>Alphaproteobacteria</taxon>
        <taxon>Rickettsiales</taxon>
        <taxon>Rickettsiaceae</taxon>
        <taxon>Rickettsieae</taxon>
        <taxon>Orientia</taxon>
    </lineage>
</organism>
<reference evidence="3" key="1">
    <citation type="submission" date="2018-03" db="EMBL/GenBank/DDBJ databases">
        <authorList>
            <person name="Batty M. E."/>
            <person name="Batty M E."/>
        </authorList>
    </citation>
    <scope>NUCLEOTIDE SEQUENCE [LARGE SCALE GENOMIC DNA]</scope>
</reference>
<accession>A0A2U3RJ50</accession>
<name>A0A2U3RJ50_ORITS</name>
<feature type="domain" description="PRANC" evidence="1">
    <location>
        <begin position="10"/>
        <end position="76"/>
    </location>
</feature>
<dbReference type="Pfam" id="PF09372">
    <property type="entry name" value="PRANC"/>
    <property type="match status" value="1"/>
</dbReference>
<dbReference type="EMBL" id="LS398550">
    <property type="protein sequence ID" value="SPR13255.1"/>
    <property type="molecule type" value="Genomic_DNA"/>
</dbReference>
<evidence type="ECO:0000259" key="1">
    <source>
        <dbReference type="Pfam" id="PF09372"/>
    </source>
</evidence>
<dbReference type="RefSeq" id="WP_329956399.1">
    <property type="nucleotide sequence ID" value="NZ_LS398550.1"/>
</dbReference>
<gene>
    <name evidence="2" type="ORF">KATO_02255</name>
</gene>
<proteinExistence type="predicted"/>
<dbReference type="Proteomes" id="UP000244992">
    <property type="component" value="Chromosome I"/>
</dbReference>
<evidence type="ECO:0000313" key="3">
    <source>
        <dbReference type="Proteomes" id="UP000244992"/>
    </source>
</evidence>
<sequence length="85" mass="10138">MQNIKIGRSDKTIYSMYLLPNNTNVLARYSNNLEVLDWYKNSKQESPIYGPEIARTIKNGTNRKKLVDIFITYCNYQFFMWFKLA</sequence>
<dbReference type="InterPro" id="IPR018272">
    <property type="entry name" value="PRANC_domain"/>
</dbReference>
<evidence type="ECO:0000313" key="2">
    <source>
        <dbReference type="EMBL" id="SPR13255.1"/>
    </source>
</evidence>